<accession>A0A0B2WKP9</accession>
<gene>
    <name evidence="2" type="ORF">MAM_07573</name>
</gene>
<dbReference type="RefSeq" id="XP_040675584.1">
    <property type="nucleotide sequence ID" value="XM_040826371.1"/>
</dbReference>
<dbReference type="PANTHER" id="PTHR42076:SF1">
    <property type="entry name" value="CYANOVIRIN-N DOMAIN-CONTAINING PROTEIN"/>
    <property type="match status" value="1"/>
</dbReference>
<dbReference type="SMART" id="SM01111">
    <property type="entry name" value="CVNH"/>
    <property type="match status" value="1"/>
</dbReference>
<sequence>MSFVESSREMWLEDGHILHALCQDDDGNWNGASIDLDRFIGNSDGWFVWDGENFSHSASDISLDGTLLSAEMGMVDGGNRERQGLDLNERIGNSNGELVYKG</sequence>
<keyword evidence="3" id="KW-1185">Reference proteome</keyword>
<name>A0A0B2WKP9_METAS</name>
<feature type="domain" description="Cyanovirin-N" evidence="1">
    <location>
        <begin position="2"/>
        <end position="100"/>
    </location>
</feature>
<protein>
    <submittedName>
        <fullName evidence="2">Cyanovirin-N</fullName>
    </submittedName>
</protein>
<dbReference type="OrthoDB" id="2441380at2759"/>
<evidence type="ECO:0000259" key="1">
    <source>
        <dbReference type="SMART" id="SM01111"/>
    </source>
</evidence>
<proteinExistence type="predicted"/>
<evidence type="ECO:0000313" key="2">
    <source>
        <dbReference type="EMBL" id="KHN94518.1"/>
    </source>
</evidence>
<dbReference type="GeneID" id="63742028"/>
<dbReference type="InterPro" id="IPR011058">
    <property type="entry name" value="Cyanovirin-N"/>
</dbReference>
<evidence type="ECO:0000313" key="3">
    <source>
        <dbReference type="Proteomes" id="UP000030816"/>
    </source>
</evidence>
<comment type="caution">
    <text evidence="2">The sequence shown here is derived from an EMBL/GenBank/DDBJ whole genome shotgun (WGS) entry which is preliminary data.</text>
</comment>
<dbReference type="EMBL" id="AZHE01000033">
    <property type="protein sequence ID" value="KHN94518.1"/>
    <property type="molecule type" value="Genomic_DNA"/>
</dbReference>
<reference evidence="2 3" key="1">
    <citation type="journal article" date="2014" name="Proc. Natl. Acad. Sci. U.S.A.">
        <title>Trajectory and genomic determinants of fungal-pathogen speciation and host adaptation.</title>
        <authorList>
            <person name="Hu X."/>
            <person name="Xiao G."/>
            <person name="Zheng P."/>
            <person name="Shang Y."/>
            <person name="Su Y."/>
            <person name="Zhang X."/>
            <person name="Liu X."/>
            <person name="Zhan S."/>
            <person name="St Leger R.J."/>
            <person name="Wang C."/>
        </authorList>
    </citation>
    <scope>NUCLEOTIDE SEQUENCE [LARGE SCALE GENOMIC DNA]</scope>
    <source>
        <strain evidence="2 3">ARSEF 1941</strain>
    </source>
</reference>
<organism evidence="2 3">
    <name type="scientific">Metarhizium album (strain ARSEF 1941)</name>
    <dbReference type="NCBI Taxonomy" id="1081103"/>
    <lineage>
        <taxon>Eukaryota</taxon>
        <taxon>Fungi</taxon>
        <taxon>Dikarya</taxon>
        <taxon>Ascomycota</taxon>
        <taxon>Pezizomycotina</taxon>
        <taxon>Sordariomycetes</taxon>
        <taxon>Hypocreomycetidae</taxon>
        <taxon>Hypocreales</taxon>
        <taxon>Clavicipitaceae</taxon>
        <taxon>Metarhizium</taxon>
    </lineage>
</organism>
<dbReference type="Pfam" id="PF08881">
    <property type="entry name" value="CVNH"/>
    <property type="match status" value="1"/>
</dbReference>
<dbReference type="HOGENOM" id="CLU_144945_0_1_1"/>
<dbReference type="InterPro" id="IPR036673">
    <property type="entry name" value="Cyanovirin-N_sf"/>
</dbReference>
<dbReference type="Gene3D" id="2.30.60.10">
    <property type="entry name" value="Cyanovirin-N"/>
    <property type="match status" value="1"/>
</dbReference>
<dbReference type="PANTHER" id="PTHR42076">
    <property type="entry name" value="CYANOVIRIN-N HOMOLOG"/>
    <property type="match status" value="1"/>
</dbReference>
<dbReference type="SUPFAM" id="SSF51322">
    <property type="entry name" value="Cyanovirin-N"/>
    <property type="match status" value="1"/>
</dbReference>
<dbReference type="AlphaFoldDB" id="A0A0B2WKP9"/>
<dbReference type="STRING" id="1081103.A0A0B2WKP9"/>
<dbReference type="Proteomes" id="UP000030816">
    <property type="component" value="Unassembled WGS sequence"/>
</dbReference>